<dbReference type="InterPro" id="IPR036515">
    <property type="entry name" value="Transposase_17_sf"/>
</dbReference>
<dbReference type="PANTHER" id="PTHR36966:SF1">
    <property type="entry name" value="REP-ASSOCIATED TYROSINE TRANSPOSASE"/>
    <property type="match status" value="1"/>
</dbReference>
<organism evidence="2 3">
    <name type="scientific">Luteolibacter algae</name>
    <dbReference type="NCBI Taxonomy" id="454151"/>
    <lineage>
        <taxon>Bacteria</taxon>
        <taxon>Pseudomonadati</taxon>
        <taxon>Verrucomicrobiota</taxon>
        <taxon>Verrucomicrobiia</taxon>
        <taxon>Verrucomicrobiales</taxon>
        <taxon>Verrucomicrobiaceae</taxon>
        <taxon>Luteolibacter</taxon>
    </lineage>
</organism>
<dbReference type="SMART" id="SM01321">
    <property type="entry name" value="Y1_Tnp"/>
    <property type="match status" value="1"/>
</dbReference>
<dbReference type="Proteomes" id="UP001597375">
    <property type="component" value="Unassembled WGS sequence"/>
</dbReference>
<reference evidence="3" key="1">
    <citation type="journal article" date="2019" name="Int. J. Syst. Evol. Microbiol.">
        <title>The Global Catalogue of Microorganisms (GCM) 10K type strain sequencing project: providing services to taxonomists for standard genome sequencing and annotation.</title>
        <authorList>
            <consortium name="The Broad Institute Genomics Platform"/>
            <consortium name="The Broad Institute Genome Sequencing Center for Infectious Disease"/>
            <person name="Wu L."/>
            <person name="Ma J."/>
        </authorList>
    </citation>
    <scope>NUCLEOTIDE SEQUENCE [LARGE SCALE GENOMIC DNA]</scope>
    <source>
        <strain evidence="3">CGMCC 4.7106</strain>
    </source>
</reference>
<dbReference type="InterPro" id="IPR002686">
    <property type="entry name" value="Transposase_17"/>
</dbReference>
<dbReference type="RefSeq" id="WP_386819036.1">
    <property type="nucleotide sequence ID" value="NZ_JBHUIT010000003.1"/>
</dbReference>
<dbReference type="PANTHER" id="PTHR36966">
    <property type="entry name" value="REP-ASSOCIATED TYROSINE TRANSPOSASE"/>
    <property type="match status" value="1"/>
</dbReference>
<dbReference type="Gene3D" id="3.30.70.1290">
    <property type="entry name" value="Transposase IS200-like"/>
    <property type="match status" value="1"/>
</dbReference>
<evidence type="ECO:0000313" key="2">
    <source>
        <dbReference type="EMBL" id="MFD2256099.1"/>
    </source>
</evidence>
<keyword evidence="3" id="KW-1185">Reference proteome</keyword>
<evidence type="ECO:0000259" key="1">
    <source>
        <dbReference type="SMART" id="SM01321"/>
    </source>
</evidence>
<gene>
    <name evidence="2" type="ORF">ACFSSA_05365</name>
</gene>
<dbReference type="EMBL" id="JBHUIT010000003">
    <property type="protein sequence ID" value="MFD2256099.1"/>
    <property type="molecule type" value="Genomic_DNA"/>
</dbReference>
<proteinExistence type="predicted"/>
<dbReference type="InterPro" id="IPR052715">
    <property type="entry name" value="RAYT_transposase"/>
</dbReference>
<feature type="domain" description="Transposase IS200-like" evidence="1">
    <location>
        <begin position="22"/>
        <end position="130"/>
    </location>
</feature>
<dbReference type="SUPFAM" id="SSF143422">
    <property type="entry name" value="Transposase IS200-like"/>
    <property type="match status" value="1"/>
</dbReference>
<sequence length="150" mass="17857">MDKPIGRRSLSHEVPESIRANPEGEVFFVTICCKERNRNQLATDEVWETIYESLRHRESLGLLRVRIALVMPDHLHGLFEFPDQSMETVIRPFKSWIAKRHGVVWQKGFFDHRIRGWEWAISKAAYIRDNPVRAGLVDARDDWKYFYEMR</sequence>
<name>A0ABW5D5U7_9BACT</name>
<dbReference type="NCBIfam" id="NF047646">
    <property type="entry name" value="REP_Tyr_transpos"/>
    <property type="match status" value="1"/>
</dbReference>
<protein>
    <submittedName>
        <fullName evidence="2">Transposase</fullName>
    </submittedName>
</protein>
<evidence type="ECO:0000313" key="3">
    <source>
        <dbReference type="Proteomes" id="UP001597375"/>
    </source>
</evidence>
<accession>A0ABW5D5U7</accession>
<comment type="caution">
    <text evidence="2">The sequence shown here is derived from an EMBL/GenBank/DDBJ whole genome shotgun (WGS) entry which is preliminary data.</text>
</comment>